<dbReference type="InterPro" id="IPR036259">
    <property type="entry name" value="MFS_trans_sf"/>
</dbReference>
<dbReference type="InterPro" id="IPR020846">
    <property type="entry name" value="MFS_dom"/>
</dbReference>
<evidence type="ECO:0000256" key="2">
    <source>
        <dbReference type="ARBA" id="ARBA00010992"/>
    </source>
</evidence>
<keyword evidence="6" id="KW-0832">Ubl conjugation</keyword>
<dbReference type="PROSITE" id="PS50850">
    <property type="entry name" value="MFS"/>
    <property type="match status" value="1"/>
</dbReference>
<evidence type="ECO:0000256" key="5">
    <source>
        <dbReference type="ARBA" id="ARBA00022692"/>
    </source>
</evidence>
<dbReference type="AlphaFoldDB" id="A0A5N6UA99"/>
<evidence type="ECO:0000256" key="11">
    <source>
        <dbReference type="ARBA" id="ARBA00038682"/>
    </source>
</evidence>
<evidence type="ECO:0000256" key="8">
    <source>
        <dbReference type="ARBA" id="ARBA00022989"/>
    </source>
</evidence>
<feature type="transmembrane region" description="Helical" evidence="13">
    <location>
        <begin position="12"/>
        <end position="32"/>
    </location>
</feature>
<evidence type="ECO:0000256" key="7">
    <source>
        <dbReference type="ARBA" id="ARBA00022911"/>
    </source>
</evidence>
<comment type="similarity">
    <text evidence="2">Belongs to the major facilitator superfamily. Sugar transporter (TC 2.A.1.1) family.</text>
</comment>
<keyword evidence="4" id="KW-1003">Cell membrane</keyword>
<keyword evidence="5 13" id="KW-0812">Transmembrane</keyword>
<dbReference type="PANTHER" id="PTHR48022">
    <property type="entry name" value="PLASTIDIC GLUCOSE TRANSPORTER 4"/>
    <property type="match status" value="1"/>
</dbReference>
<sequence>MQVASLGMEAVMFAGGFVFGLTFCMWFIGAFVKLDATINHADATGPISAGSYAAAVFIFIYAVGFSFSWASVPWVICSEIHPLRVRSLCVAICTATHWLLDFVIAHSAPYMIRIIKYGTYFFFTSFLTLAIPFMWLMVPETKGLKLEEVDDMLRH</sequence>
<comment type="subunit">
    <text evidence="11">Interacts with creB.</text>
</comment>
<feature type="transmembrane region" description="Helical" evidence="13">
    <location>
        <begin position="120"/>
        <end position="138"/>
    </location>
</feature>
<evidence type="ECO:0000256" key="9">
    <source>
        <dbReference type="ARBA" id="ARBA00023136"/>
    </source>
</evidence>
<dbReference type="PANTHER" id="PTHR48022:SF34">
    <property type="entry name" value="MAJOR FACILITATOR SUPERFAMILY (MFS) PROFILE DOMAIN-CONTAINING PROTEIN-RELATED"/>
    <property type="match status" value="1"/>
</dbReference>
<dbReference type="Proteomes" id="UP000326950">
    <property type="component" value="Unassembled WGS sequence"/>
</dbReference>
<reference evidence="15 16" key="1">
    <citation type="submission" date="2019-04" db="EMBL/GenBank/DDBJ databases">
        <title>Friends and foes A comparative genomics study of 23 Aspergillus species from section Flavi.</title>
        <authorList>
            <consortium name="DOE Joint Genome Institute"/>
            <person name="Kjaerbolling I."/>
            <person name="Vesth T."/>
            <person name="Frisvad J.C."/>
            <person name="Nybo J.L."/>
            <person name="Theobald S."/>
            <person name="Kildgaard S."/>
            <person name="Isbrandt T."/>
            <person name="Kuo A."/>
            <person name="Sato A."/>
            <person name="Lyhne E.K."/>
            <person name="Kogle M.E."/>
            <person name="Wiebenga A."/>
            <person name="Kun R.S."/>
            <person name="Lubbers R.J."/>
            <person name="Makela M.R."/>
            <person name="Barry K."/>
            <person name="Chovatia M."/>
            <person name="Clum A."/>
            <person name="Daum C."/>
            <person name="Haridas S."/>
            <person name="He G."/>
            <person name="LaButti K."/>
            <person name="Lipzen A."/>
            <person name="Mondo S."/>
            <person name="Riley R."/>
            <person name="Salamov A."/>
            <person name="Simmons B.A."/>
            <person name="Magnuson J.K."/>
            <person name="Henrissat B."/>
            <person name="Mortensen U.H."/>
            <person name="Larsen T.O."/>
            <person name="Devries R.P."/>
            <person name="Grigoriev I.V."/>
            <person name="Machida M."/>
            <person name="Baker S.E."/>
            <person name="Andersen M.R."/>
        </authorList>
    </citation>
    <scope>NUCLEOTIDE SEQUENCE [LARGE SCALE GENOMIC DNA]</scope>
    <source>
        <strain evidence="15 16">CBS 117626</strain>
    </source>
</reference>
<feature type="domain" description="Major facilitator superfamily (MFS) profile" evidence="14">
    <location>
        <begin position="1"/>
        <end position="142"/>
    </location>
</feature>
<evidence type="ECO:0000256" key="4">
    <source>
        <dbReference type="ARBA" id="ARBA00022475"/>
    </source>
</evidence>
<evidence type="ECO:0000256" key="10">
    <source>
        <dbReference type="ARBA" id="ARBA00037560"/>
    </source>
</evidence>
<keyword evidence="16" id="KW-1185">Reference proteome</keyword>
<evidence type="ECO:0000256" key="3">
    <source>
        <dbReference type="ARBA" id="ARBA00022448"/>
    </source>
</evidence>
<proteinExistence type="inferred from homology"/>
<keyword evidence="8 13" id="KW-1133">Transmembrane helix</keyword>
<comment type="function">
    <text evidence="10">Integral membrane transporter that imports quinic acid to be catabolized as a carbon source.</text>
</comment>
<dbReference type="SUPFAM" id="SSF103473">
    <property type="entry name" value="MFS general substrate transporter"/>
    <property type="match status" value="1"/>
</dbReference>
<keyword evidence="9 13" id="KW-0472">Membrane</keyword>
<dbReference type="InterPro" id="IPR003663">
    <property type="entry name" value="Sugar/inositol_transpt"/>
</dbReference>
<feature type="transmembrane region" description="Helical" evidence="13">
    <location>
        <begin position="52"/>
        <end position="76"/>
    </location>
</feature>
<dbReference type="PRINTS" id="PR00171">
    <property type="entry name" value="SUGRTRNSPORT"/>
</dbReference>
<protein>
    <recommendedName>
        <fullName evidence="12">Quinate transporter</fullName>
    </recommendedName>
</protein>
<dbReference type="GO" id="GO:0005351">
    <property type="term" value="F:carbohydrate:proton symporter activity"/>
    <property type="evidence" value="ECO:0007669"/>
    <property type="project" value="TreeGrafter"/>
</dbReference>
<comment type="subcellular location">
    <subcellularLocation>
        <location evidence="1">Cell membrane</location>
        <topology evidence="1">Multi-pass membrane protein</topology>
    </subcellularLocation>
</comment>
<evidence type="ECO:0000259" key="14">
    <source>
        <dbReference type="PROSITE" id="PS50850"/>
    </source>
</evidence>
<keyword evidence="7" id="KW-0672">Quinate metabolism</keyword>
<dbReference type="OrthoDB" id="508119at2759"/>
<evidence type="ECO:0000256" key="1">
    <source>
        <dbReference type="ARBA" id="ARBA00004651"/>
    </source>
</evidence>
<dbReference type="InterPro" id="IPR005828">
    <property type="entry name" value="MFS_sugar_transport-like"/>
</dbReference>
<dbReference type="Gene3D" id="1.20.1250.20">
    <property type="entry name" value="MFS general substrate transporter like domains"/>
    <property type="match status" value="1"/>
</dbReference>
<evidence type="ECO:0000313" key="15">
    <source>
        <dbReference type="EMBL" id="KAE8155517.1"/>
    </source>
</evidence>
<keyword evidence="3" id="KW-0813">Transport</keyword>
<evidence type="ECO:0000256" key="6">
    <source>
        <dbReference type="ARBA" id="ARBA00022843"/>
    </source>
</evidence>
<dbReference type="EMBL" id="ML738843">
    <property type="protein sequence ID" value="KAE8155517.1"/>
    <property type="molecule type" value="Genomic_DNA"/>
</dbReference>
<organism evidence="15 16">
    <name type="scientific">Aspergillus tamarii</name>
    <dbReference type="NCBI Taxonomy" id="41984"/>
    <lineage>
        <taxon>Eukaryota</taxon>
        <taxon>Fungi</taxon>
        <taxon>Dikarya</taxon>
        <taxon>Ascomycota</taxon>
        <taxon>Pezizomycotina</taxon>
        <taxon>Eurotiomycetes</taxon>
        <taxon>Eurotiomycetidae</taxon>
        <taxon>Eurotiales</taxon>
        <taxon>Aspergillaceae</taxon>
        <taxon>Aspergillus</taxon>
        <taxon>Aspergillus subgen. Circumdati</taxon>
    </lineage>
</organism>
<dbReference type="InterPro" id="IPR050360">
    <property type="entry name" value="MFS_Sugar_Transporters"/>
</dbReference>
<accession>A0A5N6UA99</accession>
<gene>
    <name evidence="15" type="ORF">BDV40DRAFT_306929</name>
</gene>
<dbReference type="Pfam" id="PF00083">
    <property type="entry name" value="Sugar_tr"/>
    <property type="match status" value="1"/>
</dbReference>
<feature type="transmembrane region" description="Helical" evidence="13">
    <location>
        <begin position="88"/>
        <end position="108"/>
    </location>
</feature>
<evidence type="ECO:0000313" key="16">
    <source>
        <dbReference type="Proteomes" id="UP000326950"/>
    </source>
</evidence>
<dbReference type="GO" id="GO:0005886">
    <property type="term" value="C:plasma membrane"/>
    <property type="evidence" value="ECO:0007669"/>
    <property type="project" value="UniProtKB-SubCell"/>
</dbReference>
<name>A0A5N6UA99_ASPTM</name>
<evidence type="ECO:0000256" key="13">
    <source>
        <dbReference type="SAM" id="Phobius"/>
    </source>
</evidence>
<evidence type="ECO:0000256" key="12">
    <source>
        <dbReference type="ARBA" id="ARBA00043213"/>
    </source>
</evidence>